<gene>
    <name evidence="2" type="ORF">DUNSADRAFT_9526</name>
</gene>
<feature type="region of interest" description="Disordered" evidence="1">
    <location>
        <begin position="54"/>
        <end position="81"/>
    </location>
</feature>
<name>A0ABQ7GH74_DUNSA</name>
<dbReference type="Proteomes" id="UP000815325">
    <property type="component" value="Unassembled WGS sequence"/>
</dbReference>
<evidence type="ECO:0000313" key="2">
    <source>
        <dbReference type="EMBL" id="KAF5833962.1"/>
    </source>
</evidence>
<evidence type="ECO:0000256" key="1">
    <source>
        <dbReference type="SAM" id="MobiDB-lite"/>
    </source>
</evidence>
<organism evidence="2 3">
    <name type="scientific">Dunaliella salina</name>
    <name type="common">Green alga</name>
    <name type="synonym">Protococcus salinus</name>
    <dbReference type="NCBI Taxonomy" id="3046"/>
    <lineage>
        <taxon>Eukaryota</taxon>
        <taxon>Viridiplantae</taxon>
        <taxon>Chlorophyta</taxon>
        <taxon>core chlorophytes</taxon>
        <taxon>Chlorophyceae</taxon>
        <taxon>CS clade</taxon>
        <taxon>Chlamydomonadales</taxon>
        <taxon>Dunaliellaceae</taxon>
        <taxon>Dunaliella</taxon>
    </lineage>
</organism>
<comment type="caution">
    <text evidence="2">The sequence shown here is derived from an EMBL/GenBank/DDBJ whole genome shotgun (WGS) entry which is preliminary data.</text>
</comment>
<reference evidence="2" key="1">
    <citation type="submission" date="2017-08" db="EMBL/GenBank/DDBJ databases">
        <authorList>
            <person name="Polle J.E."/>
            <person name="Barry K."/>
            <person name="Cushman J."/>
            <person name="Schmutz J."/>
            <person name="Tran D."/>
            <person name="Hathwaick L.T."/>
            <person name="Yim W.C."/>
            <person name="Jenkins J."/>
            <person name="Mckie-Krisberg Z.M."/>
            <person name="Prochnik S."/>
            <person name="Lindquist E."/>
            <person name="Dockter R.B."/>
            <person name="Adam C."/>
            <person name="Molina H."/>
            <person name="Bunkerborg J."/>
            <person name="Jin E."/>
            <person name="Buchheim M."/>
            <person name="Magnuson J."/>
        </authorList>
    </citation>
    <scope>NUCLEOTIDE SEQUENCE</scope>
    <source>
        <strain evidence="2">CCAP 19/18</strain>
    </source>
</reference>
<feature type="compositionally biased region" description="Polar residues" evidence="1">
    <location>
        <begin position="57"/>
        <end position="67"/>
    </location>
</feature>
<evidence type="ECO:0000313" key="3">
    <source>
        <dbReference type="Proteomes" id="UP000815325"/>
    </source>
</evidence>
<feature type="compositionally biased region" description="Basic and acidic residues" evidence="1">
    <location>
        <begin position="72"/>
        <end position="81"/>
    </location>
</feature>
<keyword evidence="3" id="KW-1185">Reference proteome</keyword>
<accession>A0ABQ7GH74</accession>
<proteinExistence type="predicted"/>
<dbReference type="EMBL" id="MU069782">
    <property type="protein sequence ID" value="KAF5833962.1"/>
    <property type="molecule type" value="Genomic_DNA"/>
</dbReference>
<protein>
    <submittedName>
        <fullName evidence="2">Uncharacterized protein</fullName>
    </submittedName>
</protein>
<sequence>MGASTRRSLSCCDWDLKQLYIDAHKAQADILLQLMRYAEAEASLRTLLAFQEKDSGRSSPETLSTRHLLQKCKSERGSESV</sequence>